<sequence>MDVKRMFPWMRWMFQLHNSNHGSQTKMVSYLQRRKKNVYDGSEQVSTSINDAAMLLGENIRTVGLELSKSIASEKVIKESAKKLYLTLYKVEGLTEDECYRVLSKIPYHPMQMLIFFSLPSSVRLEWVGRFLSNH</sequence>
<dbReference type="AlphaFoldDB" id="A0A0B0MVM9"/>
<keyword evidence="2" id="KW-1185">Reference proteome</keyword>
<dbReference type="PANTHER" id="PTHR48464:SF1">
    <property type="entry name" value="MYB_SANT-LIKE DOMAIN-CONTAINING PROTEIN"/>
    <property type="match status" value="1"/>
</dbReference>
<proteinExistence type="predicted"/>
<protein>
    <submittedName>
        <fullName evidence="1">Ribosome biogenesis nsa-2</fullName>
    </submittedName>
</protein>
<comment type="caution">
    <text evidence="1">The sequence shown here is derived from an EMBL/GenBank/DDBJ whole genome shotgun (WGS) entry which is preliminary data.</text>
</comment>
<evidence type="ECO:0000313" key="1">
    <source>
        <dbReference type="EMBL" id="KHG06168.1"/>
    </source>
</evidence>
<reference evidence="2" key="1">
    <citation type="submission" date="2014-09" db="EMBL/GenBank/DDBJ databases">
        <authorList>
            <person name="Mudge J."/>
            <person name="Ramaraj T."/>
            <person name="Lindquist I.E."/>
            <person name="Bharti A.K."/>
            <person name="Sundararajan A."/>
            <person name="Cameron C.T."/>
            <person name="Woodward J.E."/>
            <person name="May G.D."/>
            <person name="Brubaker C."/>
            <person name="Broadhvest J."/>
            <person name="Wilkins T.A."/>
        </authorList>
    </citation>
    <scope>NUCLEOTIDE SEQUENCE</scope>
    <source>
        <strain evidence="2">cv. AKA8401</strain>
    </source>
</reference>
<accession>A0A0B0MVM9</accession>
<dbReference type="Proteomes" id="UP000032142">
    <property type="component" value="Unassembled WGS sequence"/>
</dbReference>
<evidence type="ECO:0000313" key="2">
    <source>
        <dbReference type="Proteomes" id="UP000032142"/>
    </source>
</evidence>
<organism evidence="1 2">
    <name type="scientific">Gossypium arboreum</name>
    <name type="common">Tree cotton</name>
    <name type="synonym">Gossypium nanking</name>
    <dbReference type="NCBI Taxonomy" id="29729"/>
    <lineage>
        <taxon>Eukaryota</taxon>
        <taxon>Viridiplantae</taxon>
        <taxon>Streptophyta</taxon>
        <taxon>Embryophyta</taxon>
        <taxon>Tracheophyta</taxon>
        <taxon>Spermatophyta</taxon>
        <taxon>Magnoliopsida</taxon>
        <taxon>eudicotyledons</taxon>
        <taxon>Gunneridae</taxon>
        <taxon>Pentapetalae</taxon>
        <taxon>rosids</taxon>
        <taxon>malvids</taxon>
        <taxon>Malvales</taxon>
        <taxon>Malvaceae</taxon>
        <taxon>Malvoideae</taxon>
        <taxon>Gossypium</taxon>
    </lineage>
</organism>
<name>A0A0B0MVM9_GOSAR</name>
<gene>
    <name evidence="1" type="ORF">F383_32309</name>
</gene>
<dbReference type="PANTHER" id="PTHR48464">
    <property type="match status" value="1"/>
</dbReference>
<dbReference type="EMBL" id="JRRC01445183">
    <property type="protein sequence ID" value="KHG06168.1"/>
    <property type="molecule type" value="Genomic_DNA"/>
</dbReference>